<evidence type="ECO:0000259" key="2">
    <source>
        <dbReference type="Pfam" id="PF07589"/>
    </source>
</evidence>
<feature type="domain" description="Ice-binding protein C-terminal" evidence="2">
    <location>
        <begin position="346"/>
        <end position="369"/>
    </location>
</feature>
<evidence type="ECO:0000313" key="4">
    <source>
        <dbReference type="Proteomes" id="UP001606302"/>
    </source>
</evidence>
<keyword evidence="1" id="KW-0732">Signal</keyword>
<dbReference type="Pfam" id="PF07589">
    <property type="entry name" value="PEP-CTERM"/>
    <property type="match status" value="1"/>
</dbReference>
<accession>A0ABW7GDQ9</accession>
<feature type="chain" id="PRO_5047463836" evidence="1">
    <location>
        <begin position="33"/>
        <end position="373"/>
    </location>
</feature>
<gene>
    <name evidence="3" type="ORF">ACG04Q_00785</name>
</gene>
<dbReference type="RefSeq" id="WP_394508882.1">
    <property type="nucleotide sequence ID" value="NZ_JBIGHX010000001.1"/>
</dbReference>
<feature type="signal peptide" evidence="1">
    <location>
        <begin position="1"/>
        <end position="32"/>
    </location>
</feature>
<evidence type="ECO:0000313" key="3">
    <source>
        <dbReference type="EMBL" id="MFG6460083.1"/>
    </source>
</evidence>
<proteinExistence type="predicted"/>
<comment type="caution">
    <text evidence="3">The sequence shown here is derived from an EMBL/GenBank/DDBJ whole genome shotgun (WGS) entry which is preliminary data.</text>
</comment>
<dbReference type="EMBL" id="JBIGHX010000001">
    <property type="protein sequence ID" value="MFG6460083.1"/>
    <property type="molecule type" value="Genomic_DNA"/>
</dbReference>
<dbReference type="NCBIfam" id="TIGR02595">
    <property type="entry name" value="PEP_CTERM"/>
    <property type="match status" value="1"/>
</dbReference>
<dbReference type="Proteomes" id="UP001606302">
    <property type="component" value="Unassembled WGS sequence"/>
</dbReference>
<reference evidence="3 4" key="1">
    <citation type="submission" date="2024-08" db="EMBL/GenBank/DDBJ databases">
        <authorList>
            <person name="Lu H."/>
        </authorList>
    </citation>
    <scope>NUCLEOTIDE SEQUENCE [LARGE SCALE GENOMIC DNA]</scope>
    <source>
        <strain evidence="3 4">DXS20W</strain>
    </source>
</reference>
<evidence type="ECO:0000256" key="1">
    <source>
        <dbReference type="SAM" id="SignalP"/>
    </source>
</evidence>
<sequence length="373" mass="39379">MNSHFTFTALRDSTLRLTISAALLLGAAQAHSAIRVGDSTAEGVAAGKTPELVLIIWDPVKEVSYFKDLGVNVYKENYASGTPATNLYVYGQQDTGYQKLFDPLNTDPNFTNFLTKSTDRANQIWAVIGVSNDPDAPAFANGTSIFSTLNANTATGTTNPEYTRLINWTSGDMSNAGGSLAGSMGEMSSQAGTCAQISCFEDYAANTSYVFVKGQLGYAGGVFSAGGAILGGSSSAPGIFNSVNRSSWFYTMTVASEVTNIPILVDEFDNGILGNGHDAYWGLGVNAQGEYILSYTLEASLTQAQTVQGQMLRLRTDFAAHYGNTRLIGAPVGDTLDLSGGTTITPVPEPSTWGLMGLGLALLAGRARRQKNA</sequence>
<protein>
    <submittedName>
        <fullName evidence="3">PEP-CTERM sorting domain-containing protein</fullName>
    </submittedName>
</protein>
<organism evidence="3 4">
    <name type="scientific">Pelomonas lactea</name>
    <dbReference type="NCBI Taxonomy" id="3299030"/>
    <lineage>
        <taxon>Bacteria</taxon>
        <taxon>Pseudomonadati</taxon>
        <taxon>Pseudomonadota</taxon>
        <taxon>Betaproteobacteria</taxon>
        <taxon>Burkholderiales</taxon>
        <taxon>Sphaerotilaceae</taxon>
        <taxon>Roseateles</taxon>
    </lineage>
</organism>
<dbReference type="InterPro" id="IPR013424">
    <property type="entry name" value="Ice-binding_C"/>
</dbReference>
<name>A0ABW7GDQ9_9BURK</name>
<keyword evidence="4" id="KW-1185">Reference proteome</keyword>